<evidence type="ECO:0000256" key="10">
    <source>
        <dbReference type="ARBA" id="ARBA00023163"/>
    </source>
</evidence>
<sequence>MTARTSGSAPAGPGRRDTRQRRLLRDQLSRQEAFVSAQQMYDDLRASGDRVGLATVYRTLQAMTEAGELDVLRSDDGEVLYRQCGPQHHHHLVCRSCGVTVEVDGPAVEKWAAKAGEAHGFTEVTHVVELFGLCAACSRASR</sequence>
<dbReference type="AlphaFoldDB" id="A0A4Q2SCE4"/>
<evidence type="ECO:0000256" key="4">
    <source>
        <dbReference type="ARBA" id="ARBA00022490"/>
    </source>
</evidence>
<dbReference type="CDD" id="cd07153">
    <property type="entry name" value="Fur_like"/>
    <property type="match status" value="1"/>
</dbReference>
<feature type="binding site" evidence="12">
    <location>
        <position position="126"/>
    </location>
    <ligand>
        <name>Fe cation</name>
        <dbReference type="ChEBI" id="CHEBI:24875"/>
    </ligand>
</feature>
<organism evidence="14 15">
    <name type="scientific">Nocardioides ganghwensis</name>
    <dbReference type="NCBI Taxonomy" id="252230"/>
    <lineage>
        <taxon>Bacteria</taxon>
        <taxon>Bacillati</taxon>
        <taxon>Actinomycetota</taxon>
        <taxon>Actinomycetes</taxon>
        <taxon>Propionibacteriales</taxon>
        <taxon>Nocardioidaceae</taxon>
        <taxon>Nocardioides</taxon>
    </lineage>
</organism>
<evidence type="ECO:0000313" key="14">
    <source>
        <dbReference type="EMBL" id="RYC02365.1"/>
    </source>
</evidence>
<keyword evidence="10" id="KW-0804">Transcription</keyword>
<feature type="binding site" evidence="12">
    <location>
        <position position="109"/>
    </location>
    <ligand>
        <name>Fe cation</name>
        <dbReference type="ChEBI" id="CHEBI:24875"/>
    </ligand>
</feature>
<keyword evidence="7 11" id="KW-0862">Zinc</keyword>
<dbReference type="EMBL" id="SDWU01000009">
    <property type="protein sequence ID" value="RYC02365.1"/>
    <property type="molecule type" value="Genomic_DNA"/>
</dbReference>
<dbReference type="GO" id="GO:0003700">
    <property type="term" value="F:DNA-binding transcription factor activity"/>
    <property type="evidence" value="ECO:0007669"/>
    <property type="project" value="InterPro"/>
</dbReference>
<dbReference type="GO" id="GO:0005829">
    <property type="term" value="C:cytosol"/>
    <property type="evidence" value="ECO:0007669"/>
    <property type="project" value="TreeGrafter"/>
</dbReference>
<dbReference type="GO" id="GO:0000976">
    <property type="term" value="F:transcription cis-regulatory region binding"/>
    <property type="evidence" value="ECO:0007669"/>
    <property type="project" value="TreeGrafter"/>
</dbReference>
<comment type="cofactor">
    <cofactor evidence="11">
        <name>Zn(2+)</name>
        <dbReference type="ChEBI" id="CHEBI:29105"/>
    </cofactor>
    <text evidence="11">Binds 1 zinc ion per subunit.</text>
</comment>
<reference evidence="14 15" key="1">
    <citation type="submission" date="2019-01" db="EMBL/GenBank/DDBJ databases">
        <title>Novel species of Nocardioides.</title>
        <authorList>
            <person name="Liu Q."/>
            <person name="Xin Y.-H."/>
        </authorList>
    </citation>
    <scope>NUCLEOTIDE SEQUENCE [LARGE SCALE GENOMIC DNA]</scope>
    <source>
        <strain evidence="14 15">CGMCC 4.6875</strain>
    </source>
</reference>
<feature type="binding site" evidence="11">
    <location>
        <position position="134"/>
    </location>
    <ligand>
        <name>Zn(2+)</name>
        <dbReference type="ChEBI" id="CHEBI:29105"/>
    </ligand>
</feature>
<dbReference type="Gene3D" id="1.10.10.10">
    <property type="entry name" value="Winged helix-like DNA-binding domain superfamily/Winged helix DNA-binding domain"/>
    <property type="match status" value="1"/>
</dbReference>
<feature type="binding site" evidence="11">
    <location>
        <position position="137"/>
    </location>
    <ligand>
        <name>Zn(2+)</name>
        <dbReference type="ChEBI" id="CHEBI:29105"/>
    </ligand>
</feature>
<keyword evidence="8" id="KW-0805">Transcription regulation</keyword>
<feature type="binding site" evidence="11">
    <location>
        <position position="97"/>
    </location>
    <ligand>
        <name>Zn(2+)</name>
        <dbReference type="ChEBI" id="CHEBI:29105"/>
    </ligand>
</feature>
<evidence type="ECO:0000256" key="1">
    <source>
        <dbReference type="ARBA" id="ARBA00004496"/>
    </source>
</evidence>
<dbReference type="OrthoDB" id="8659436at2"/>
<feature type="binding site" evidence="12">
    <location>
        <position position="88"/>
    </location>
    <ligand>
        <name>Fe cation</name>
        <dbReference type="ChEBI" id="CHEBI:24875"/>
    </ligand>
</feature>
<evidence type="ECO:0000256" key="12">
    <source>
        <dbReference type="PIRSR" id="PIRSR602481-2"/>
    </source>
</evidence>
<keyword evidence="5" id="KW-0678">Repressor</keyword>
<comment type="similarity">
    <text evidence="2">Belongs to the Fur family.</text>
</comment>
<evidence type="ECO:0000256" key="9">
    <source>
        <dbReference type="ARBA" id="ARBA00023125"/>
    </source>
</evidence>
<dbReference type="InterPro" id="IPR036388">
    <property type="entry name" value="WH-like_DNA-bd_sf"/>
</dbReference>
<dbReference type="Pfam" id="PF01475">
    <property type="entry name" value="FUR"/>
    <property type="match status" value="1"/>
</dbReference>
<comment type="caution">
    <text evidence="14">The sequence shown here is derived from an EMBL/GenBank/DDBJ whole genome shotgun (WGS) entry which is preliminary data.</text>
</comment>
<feature type="region of interest" description="Disordered" evidence="13">
    <location>
        <begin position="1"/>
        <end position="20"/>
    </location>
</feature>
<dbReference type="RefSeq" id="WP_129454978.1">
    <property type="nucleotide sequence ID" value="NZ_JACXYX010000005.1"/>
</dbReference>
<evidence type="ECO:0000256" key="11">
    <source>
        <dbReference type="PIRSR" id="PIRSR602481-1"/>
    </source>
</evidence>
<dbReference type="PANTHER" id="PTHR33202">
    <property type="entry name" value="ZINC UPTAKE REGULATION PROTEIN"/>
    <property type="match status" value="1"/>
</dbReference>
<dbReference type="InterPro" id="IPR043135">
    <property type="entry name" value="Fur_C"/>
</dbReference>
<comment type="cofactor">
    <cofactor evidence="12">
        <name>Mn(2+)</name>
        <dbReference type="ChEBI" id="CHEBI:29035"/>
    </cofactor>
    <cofactor evidence="12">
        <name>Fe(2+)</name>
        <dbReference type="ChEBI" id="CHEBI:29033"/>
    </cofactor>
    <text evidence="12">Binds 1 Mn(2+) or Fe(2+) ion per subunit.</text>
</comment>
<keyword evidence="15" id="KW-1185">Reference proteome</keyword>
<dbReference type="InterPro" id="IPR036390">
    <property type="entry name" value="WH_DNA-bd_sf"/>
</dbReference>
<keyword evidence="6 11" id="KW-0479">Metal-binding</keyword>
<dbReference type="SUPFAM" id="SSF46785">
    <property type="entry name" value="Winged helix' DNA-binding domain"/>
    <property type="match status" value="1"/>
</dbReference>
<accession>A0A4Q2SCE4</accession>
<evidence type="ECO:0000256" key="7">
    <source>
        <dbReference type="ARBA" id="ARBA00022833"/>
    </source>
</evidence>
<evidence type="ECO:0000256" key="2">
    <source>
        <dbReference type="ARBA" id="ARBA00007957"/>
    </source>
</evidence>
<dbReference type="InterPro" id="IPR002481">
    <property type="entry name" value="FUR"/>
</dbReference>
<dbReference type="GO" id="GO:1900376">
    <property type="term" value="P:regulation of secondary metabolite biosynthetic process"/>
    <property type="evidence" value="ECO:0007669"/>
    <property type="project" value="TreeGrafter"/>
</dbReference>
<evidence type="ECO:0000256" key="5">
    <source>
        <dbReference type="ARBA" id="ARBA00022491"/>
    </source>
</evidence>
<protein>
    <submittedName>
        <fullName evidence="14">Transcriptional repressor</fullName>
    </submittedName>
</protein>
<dbReference type="Gene3D" id="3.30.1490.190">
    <property type="match status" value="1"/>
</dbReference>
<proteinExistence type="inferred from homology"/>
<feature type="binding site" evidence="11">
    <location>
        <position position="94"/>
    </location>
    <ligand>
        <name>Zn(2+)</name>
        <dbReference type="ChEBI" id="CHEBI:29105"/>
    </ligand>
</feature>
<evidence type="ECO:0000256" key="13">
    <source>
        <dbReference type="SAM" id="MobiDB-lite"/>
    </source>
</evidence>
<keyword evidence="9" id="KW-0238">DNA-binding</keyword>
<dbReference type="FunFam" id="1.10.10.10:FF:000459">
    <property type="entry name" value="Ferric uptake regulation protein"/>
    <property type="match status" value="1"/>
</dbReference>
<name>A0A4Q2SCE4_9ACTN</name>
<evidence type="ECO:0000256" key="6">
    <source>
        <dbReference type="ARBA" id="ARBA00022723"/>
    </source>
</evidence>
<dbReference type="GO" id="GO:0008270">
    <property type="term" value="F:zinc ion binding"/>
    <property type="evidence" value="ECO:0007669"/>
    <property type="project" value="TreeGrafter"/>
</dbReference>
<evidence type="ECO:0000256" key="3">
    <source>
        <dbReference type="ARBA" id="ARBA00011738"/>
    </source>
</evidence>
<comment type="subcellular location">
    <subcellularLocation>
        <location evidence="1">Cytoplasm</location>
    </subcellularLocation>
</comment>
<evidence type="ECO:0000256" key="8">
    <source>
        <dbReference type="ARBA" id="ARBA00023015"/>
    </source>
</evidence>
<comment type="subunit">
    <text evidence="3">Homodimer.</text>
</comment>
<keyword evidence="12" id="KW-0408">Iron</keyword>
<dbReference type="Proteomes" id="UP000293291">
    <property type="component" value="Unassembled WGS sequence"/>
</dbReference>
<keyword evidence="4" id="KW-0963">Cytoplasm</keyword>
<evidence type="ECO:0000313" key="15">
    <source>
        <dbReference type="Proteomes" id="UP000293291"/>
    </source>
</evidence>
<gene>
    <name evidence="14" type="ORF">EUA07_09910</name>
</gene>
<dbReference type="GO" id="GO:0045892">
    <property type="term" value="P:negative regulation of DNA-templated transcription"/>
    <property type="evidence" value="ECO:0007669"/>
    <property type="project" value="TreeGrafter"/>
</dbReference>
<dbReference type="PANTHER" id="PTHR33202:SF2">
    <property type="entry name" value="FERRIC UPTAKE REGULATION PROTEIN"/>
    <property type="match status" value="1"/>
</dbReference>